<name>A0A085UQS1_PSESX</name>
<evidence type="ECO:0000256" key="3">
    <source>
        <dbReference type="ARBA" id="ARBA00023125"/>
    </source>
</evidence>
<reference evidence="6 7" key="1">
    <citation type="submission" date="2014-07" db="EMBL/GenBank/DDBJ databases">
        <title>Draft Genome Sequences of Environmental Pseudomonas syringae strains.</title>
        <authorList>
            <person name="Baltrus D.A."/>
            <person name="Berge O."/>
            <person name="Morris C."/>
        </authorList>
    </citation>
    <scope>NUCLEOTIDE SEQUENCE [LARGE SCALE GENOMIC DNA]</scope>
    <source>
        <strain evidence="6 7">CEB003</strain>
    </source>
</reference>
<comment type="similarity">
    <text evidence="1">Belongs to the LysR transcriptional regulatory family.</text>
</comment>
<accession>A0A085UQS1</accession>
<dbReference type="Gene3D" id="1.10.10.10">
    <property type="entry name" value="Winged helix-like DNA-binding domain superfamily/Winged helix DNA-binding domain"/>
    <property type="match status" value="1"/>
</dbReference>
<dbReference type="InterPro" id="IPR005119">
    <property type="entry name" value="LysR_subst-bd"/>
</dbReference>
<dbReference type="InterPro" id="IPR000847">
    <property type="entry name" value="LysR_HTH_N"/>
</dbReference>
<feature type="domain" description="HTH lysR-type" evidence="5">
    <location>
        <begin position="1"/>
        <end position="59"/>
    </location>
</feature>
<dbReference type="InterPro" id="IPR058163">
    <property type="entry name" value="LysR-type_TF_proteobact-type"/>
</dbReference>
<dbReference type="PANTHER" id="PTHR30537:SF35">
    <property type="entry name" value="TRANSCRIPTIONAL REGULATORY PROTEIN"/>
    <property type="match status" value="1"/>
</dbReference>
<sequence>MDKLLAMQAFVTVVDCGSQTAAADKLGLSRPVISRFLAELEDWTGARLMHRTTRRLNLTAAGTEVLPLCRRMLDLAEDMRAVVATPEVEPKGLLRITASTSFGQAQLMHAITEFVGRYSQVRVDMVLLDRTVNLVDERIDLAIRITNELDPNLIARRLTTCRSVVCASPDYLRTHSAPRVIEDLTLHNCLTHSYHSSSLWHFTRKGVPQSVAVKGNLSSNDSITTMQAALCDAGVALLPTYLAAPLIRQGQLVALLTDYQPMELSIFAVYASRKHMSSALRAMLDFLALRFAPAPAWDSDHFAALPVVTRSFQSVR</sequence>
<evidence type="ECO:0000313" key="6">
    <source>
        <dbReference type="EMBL" id="KFE45534.1"/>
    </source>
</evidence>
<organism evidence="6 7">
    <name type="scientific">Pseudomonas syringae</name>
    <dbReference type="NCBI Taxonomy" id="317"/>
    <lineage>
        <taxon>Bacteria</taxon>
        <taxon>Pseudomonadati</taxon>
        <taxon>Pseudomonadota</taxon>
        <taxon>Gammaproteobacteria</taxon>
        <taxon>Pseudomonadales</taxon>
        <taxon>Pseudomonadaceae</taxon>
        <taxon>Pseudomonas</taxon>
    </lineage>
</organism>
<dbReference type="PROSITE" id="PS50931">
    <property type="entry name" value="HTH_LYSR"/>
    <property type="match status" value="1"/>
</dbReference>
<dbReference type="Pfam" id="PF00126">
    <property type="entry name" value="HTH_1"/>
    <property type="match status" value="1"/>
</dbReference>
<evidence type="ECO:0000313" key="7">
    <source>
        <dbReference type="Proteomes" id="UP000028643"/>
    </source>
</evidence>
<dbReference type="SUPFAM" id="SSF46785">
    <property type="entry name" value="Winged helix' DNA-binding domain"/>
    <property type="match status" value="1"/>
</dbReference>
<comment type="caution">
    <text evidence="6">The sequence shown here is derived from an EMBL/GenBank/DDBJ whole genome shotgun (WGS) entry which is preliminary data.</text>
</comment>
<dbReference type="GO" id="GO:0043565">
    <property type="term" value="F:sequence-specific DNA binding"/>
    <property type="evidence" value="ECO:0007669"/>
    <property type="project" value="TreeGrafter"/>
</dbReference>
<dbReference type="Gene3D" id="3.40.190.290">
    <property type="match status" value="1"/>
</dbReference>
<dbReference type="EMBL" id="JPQT01000145">
    <property type="protein sequence ID" value="KFE45534.1"/>
    <property type="molecule type" value="Genomic_DNA"/>
</dbReference>
<dbReference type="InterPro" id="IPR036390">
    <property type="entry name" value="WH_DNA-bd_sf"/>
</dbReference>
<keyword evidence="4" id="KW-0804">Transcription</keyword>
<keyword evidence="2" id="KW-0805">Transcription regulation</keyword>
<dbReference type="Proteomes" id="UP000028643">
    <property type="component" value="Unassembled WGS sequence"/>
</dbReference>
<evidence type="ECO:0000256" key="1">
    <source>
        <dbReference type="ARBA" id="ARBA00009437"/>
    </source>
</evidence>
<dbReference type="RefSeq" id="WP_047579070.1">
    <property type="nucleotide sequence ID" value="NZ_JPQT01000145.1"/>
</dbReference>
<dbReference type="PANTHER" id="PTHR30537">
    <property type="entry name" value="HTH-TYPE TRANSCRIPTIONAL REGULATOR"/>
    <property type="match status" value="1"/>
</dbReference>
<dbReference type="FunFam" id="3.40.190.290:FF:000001">
    <property type="entry name" value="Transcriptional regulator, LysR family"/>
    <property type="match status" value="1"/>
</dbReference>
<dbReference type="Pfam" id="PF03466">
    <property type="entry name" value="LysR_substrate"/>
    <property type="match status" value="1"/>
</dbReference>
<proteinExistence type="inferred from homology"/>
<dbReference type="SUPFAM" id="SSF53850">
    <property type="entry name" value="Periplasmic binding protein-like II"/>
    <property type="match status" value="1"/>
</dbReference>
<gene>
    <name evidence="6" type="ORF">IV02_27095</name>
</gene>
<dbReference type="GO" id="GO:0003700">
    <property type="term" value="F:DNA-binding transcription factor activity"/>
    <property type="evidence" value="ECO:0007669"/>
    <property type="project" value="InterPro"/>
</dbReference>
<dbReference type="CDD" id="cd08422">
    <property type="entry name" value="PBP2_CrgA_like"/>
    <property type="match status" value="1"/>
</dbReference>
<evidence type="ECO:0000259" key="5">
    <source>
        <dbReference type="PROSITE" id="PS50931"/>
    </source>
</evidence>
<evidence type="ECO:0000256" key="2">
    <source>
        <dbReference type="ARBA" id="ARBA00023015"/>
    </source>
</evidence>
<dbReference type="PATRIC" id="fig|317.174.peg.5531"/>
<keyword evidence="3" id="KW-0238">DNA-binding</keyword>
<dbReference type="InterPro" id="IPR036388">
    <property type="entry name" value="WH-like_DNA-bd_sf"/>
</dbReference>
<dbReference type="FunFam" id="1.10.10.10:FF:000001">
    <property type="entry name" value="LysR family transcriptional regulator"/>
    <property type="match status" value="1"/>
</dbReference>
<protein>
    <submittedName>
        <fullName evidence="6">LysR family transcriptional regulator</fullName>
    </submittedName>
</protein>
<dbReference type="GO" id="GO:0006351">
    <property type="term" value="P:DNA-templated transcription"/>
    <property type="evidence" value="ECO:0007669"/>
    <property type="project" value="TreeGrafter"/>
</dbReference>
<evidence type="ECO:0000256" key="4">
    <source>
        <dbReference type="ARBA" id="ARBA00023163"/>
    </source>
</evidence>
<dbReference type="AlphaFoldDB" id="A0A085UQS1"/>